<dbReference type="PANTHER" id="PTHR44591">
    <property type="entry name" value="STRESS RESPONSE REGULATOR PROTEIN 1"/>
    <property type="match status" value="1"/>
</dbReference>
<dbReference type="InterPro" id="IPR011006">
    <property type="entry name" value="CheY-like_superfamily"/>
</dbReference>
<feature type="domain" description="Response regulatory" evidence="3">
    <location>
        <begin position="10"/>
        <end position="127"/>
    </location>
</feature>
<feature type="modified residue" description="4-aspartylphosphate" evidence="2">
    <location>
        <position position="61"/>
    </location>
</feature>
<dbReference type="InterPro" id="IPR050595">
    <property type="entry name" value="Bact_response_regulator"/>
</dbReference>
<dbReference type="GO" id="GO:0000160">
    <property type="term" value="P:phosphorelay signal transduction system"/>
    <property type="evidence" value="ECO:0007669"/>
    <property type="project" value="InterPro"/>
</dbReference>
<keyword evidence="1 2" id="KW-0597">Phosphoprotein</keyword>
<comment type="caution">
    <text evidence="4">The sequence shown here is derived from an EMBL/GenBank/DDBJ whole genome shotgun (WGS) entry which is preliminary data.</text>
</comment>
<gene>
    <name evidence="4" type="ORF">CEE37_10875</name>
</gene>
<dbReference type="CDD" id="cd00156">
    <property type="entry name" value="REC"/>
    <property type="match status" value="1"/>
</dbReference>
<evidence type="ECO:0000259" key="3">
    <source>
        <dbReference type="PROSITE" id="PS50110"/>
    </source>
</evidence>
<dbReference type="AlphaFoldDB" id="A0A532UXZ2"/>
<dbReference type="PROSITE" id="PS50110">
    <property type="entry name" value="RESPONSE_REGULATORY"/>
    <property type="match status" value="1"/>
</dbReference>
<dbReference type="PANTHER" id="PTHR44591:SF3">
    <property type="entry name" value="RESPONSE REGULATORY DOMAIN-CONTAINING PROTEIN"/>
    <property type="match status" value="1"/>
</dbReference>
<proteinExistence type="predicted"/>
<dbReference type="SMART" id="SM00448">
    <property type="entry name" value="REC"/>
    <property type="match status" value="1"/>
</dbReference>
<evidence type="ECO:0000256" key="1">
    <source>
        <dbReference type="ARBA" id="ARBA00022553"/>
    </source>
</evidence>
<dbReference type="Gene3D" id="3.40.50.2300">
    <property type="match status" value="1"/>
</dbReference>
<dbReference type="Pfam" id="PF00072">
    <property type="entry name" value="Response_reg"/>
    <property type="match status" value="1"/>
</dbReference>
<protein>
    <recommendedName>
        <fullName evidence="3">Response regulatory domain-containing protein</fullName>
    </recommendedName>
</protein>
<dbReference type="Proteomes" id="UP000319619">
    <property type="component" value="Unassembled WGS sequence"/>
</dbReference>
<dbReference type="EMBL" id="NJBN01000007">
    <property type="protein sequence ID" value="TKJ39772.1"/>
    <property type="molecule type" value="Genomic_DNA"/>
</dbReference>
<reference evidence="4 5" key="1">
    <citation type="submission" date="2017-06" db="EMBL/GenBank/DDBJ databases">
        <title>Novel microbial phyla capable of carbon fixation and sulfur reduction in deep-sea sediments.</title>
        <authorList>
            <person name="Huang J."/>
            <person name="Baker B."/>
            <person name="Wang Y."/>
        </authorList>
    </citation>
    <scope>NUCLEOTIDE SEQUENCE [LARGE SCALE GENOMIC DNA]</scope>
    <source>
        <strain evidence="4">B3_LCP</strain>
    </source>
</reference>
<organism evidence="4 5">
    <name type="scientific">candidate division LCP-89 bacterium B3_LCP</name>
    <dbReference type="NCBI Taxonomy" id="2012998"/>
    <lineage>
        <taxon>Bacteria</taxon>
        <taxon>Pseudomonadati</taxon>
        <taxon>Bacteria division LCP-89</taxon>
    </lineage>
</organism>
<name>A0A532UXZ2_UNCL8</name>
<sequence>MTTDDQTKATILLVDDEDVIRLMGQDILRVLGYETILAADGQEAVQLYQDNKNEVALVILDWHMPGISGMEILEKLWAVNPDVKTIISTGWGPPQEMEEIQKSGHVVGLLQKPYLVKDLQNEITKFLAQ</sequence>
<evidence type="ECO:0000256" key="2">
    <source>
        <dbReference type="PROSITE-ProRule" id="PRU00169"/>
    </source>
</evidence>
<dbReference type="SUPFAM" id="SSF52172">
    <property type="entry name" value="CheY-like"/>
    <property type="match status" value="1"/>
</dbReference>
<evidence type="ECO:0000313" key="5">
    <source>
        <dbReference type="Proteomes" id="UP000319619"/>
    </source>
</evidence>
<dbReference type="InterPro" id="IPR001789">
    <property type="entry name" value="Sig_transdc_resp-reg_receiver"/>
</dbReference>
<evidence type="ECO:0000313" key="4">
    <source>
        <dbReference type="EMBL" id="TKJ39772.1"/>
    </source>
</evidence>
<accession>A0A532UXZ2</accession>